<feature type="transmembrane region" description="Helical" evidence="1">
    <location>
        <begin position="33"/>
        <end position="53"/>
    </location>
</feature>
<keyword evidence="1" id="KW-0472">Membrane</keyword>
<keyword evidence="3" id="KW-1185">Reference proteome</keyword>
<comment type="caution">
    <text evidence="2">The sequence shown here is derived from an EMBL/GenBank/DDBJ whole genome shotgun (WGS) entry which is preliminary data.</text>
</comment>
<name>A0ABU8NSJ1_9SPHI</name>
<gene>
    <name evidence="2" type="ORF">WAE58_22455</name>
</gene>
<organism evidence="2 3">
    <name type="scientific">Pedobacter panaciterrae</name>
    <dbReference type="NCBI Taxonomy" id="363849"/>
    <lineage>
        <taxon>Bacteria</taxon>
        <taxon>Pseudomonadati</taxon>
        <taxon>Bacteroidota</taxon>
        <taxon>Sphingobacteriia</taxon>
        <taxon>Sphingobacteriales</taxon>
        <taxon>Sphingobacteriaceae</taxon>
        <taxon>Pedobacter</taxon>
    </lineage>
</organism>
<keyword evidence="1" id="KW-0812">Transmembrane</keyword>
<keyword evidence="1" id="KW-1133">Transmembrane helix</keyword>
<reference evidence="2 3" key="1">
    <citation type="submission" date="2024-03" db="EMBL/GenBank/DDBJ databases">
        <title>Sequence of Lycoming College Course Isolates.</title>
        <authorList>
            <person name="Plotts O."/>
            <person name="Newman J."/>
        </authorList>
    </citation>
    <scope>NUCLEOTIDE SEQUENCE [LARGE SCALE GENOMIC DNA]</scope>
    <source>
        <strain evidence="2 3">CJB-3</strain>
    </source>
</reference>
<dbReference type="EMBL" id="JBBEUB010000010">
    <property type="protein sequence ID" value="MEJ2905225.1"/>
    <property type="molecule type" value="Genomic_DNA"/>
</dbReference>
<protein>
    <submittedName>
        <fullName evidence="2">DUF2784 domain-containing protein</fullName>
    </submittedName>
</protein>
<evidence type="ECO:0000256" key="1">
    <source>
        <dbReference type="SAM" id="Phobius"/>
    </source>
</evidence>
<feature type="transmembrane region" description="Helical" evidence="1">
    <location>
        <begin position="98"/>
        <end position="117"/>
    </location>
</feature>
<evidence type="ECO:0000313" key="3">
    <source>
        <dbReference type="Proteomes" id="UP001378956"/>
    </source>
</evidence>
<accession>A0ABU8NSJ1</accession>
<sequence>MYLFLDWFFTALHLIIIGFNLVGWIWRKTRALHFVFVLLTAGSWLILGIWFGLGYCPITDWQWQLKEKLGETNLPNSFIKYFVDKVTGGDVSSTFVDIATASCFIAAVLLSVYLNFIKKKR</sequence>
<evidence type="ECO:0000313" key="2">
    <source>
        <dbReference type="EMBL" id="MEJ2905225.1"/>
    </source>
</evidence>
<proteinExistence type="predicted"/>
<dbReference type="Proteomes" id="UP001378956">
    <property type="component" value="Unassembled WGS sequence"/>
</dbReference>
<dbReference type="InterPro" id="IPR021218">
    <property type="entry name" value="DUF2784"/>
</dbReference>
<feature type="transmembrane region" description="Helical" evidence="1">
    <location>
        <begin position="6"/>
        <end position="26"/>
    </location>
</feature>
<dbReference type="Pfam" id="PF10861">
    <property type="entry name" value="DUF2784"/>
    <property type="match status" value="1"/>
</dbReference>
<dbReference type="RefSeq" id="WP_172662483.1">
    <property type="nucleotide sequence ID" value="NZ_JABMKW010000020.1"/>
</dbReference>